<evidence type="ECO:0000313" key="1">
    <source>
        <dbReference type="EMBL" id="CAB4571064.1"/>
    </source>
</evidence>
<dbReference type="EMBL" id="CAEZTJ010000098">
    <property type="protein sequence ID" value="CAB4571064.1"/>
    <property type="molecule type" value="Genomic_DNA"/>
</dbReference>
<organism evidence="1">
    <name type="scientific">freshwater metagenome</name>
    <dbReference type="NCBI Taxonomy" id="449393"/>
    <lineage>
        <taxon>unclassified sequences</taxon>
        <taxon>metagenomes</taxon>
        <taxon>ecological metagenomes</taxon>
    </lineage>
</organism>
<dbReference type="AlphaFoldDB" id="A0A6J6E736"/>
<accession>A0A6J6E736</accession>
<gene>
    <name evidence="1" type="ORF">UFOPK1650_00702</name>
</gene>
<protein>
    <submittedName>
        <fullName evidence="1">Unannotated protein</fullName>
    </submittedName>
</protein>
<reference evidence="1" key="1">
    <citation type="submission" date="2020-05" db="EMBL/GenBank/DDBJ databases">
        <authorList>
            <person name="Chiriac C."/>
            <person name="Salcher M."/>
            <person name="Ghai R."/>
            <person name="Kavagutti S V."/>
        </authorList>
    </citation>
    <scope>NUCLEOTIDE SEQUENCE</scope>
</reference>
<sequence>MILAMLSYMLKISAMAVFLLLVSRLTDPSDIDRTTFAISSLALATAWLAGEIRAFMKIRFVLDLSAGSALKKESDPREENQGD</sequence>
<name>A0A6J6E736_9ZZZZ</name>
<proteinExistence type="predicted"/>